<reference evidence="1 2" key="1">
    <citation type="journal article" date="2022" name="Nat. Genet.">
        <title>Improved pea reference genome and pan-genome highlight genomic features and evolutionary characteristics.</title>
        <authorList>
            <person name="Yang T."/>
            <person name="Liu R."/>
            <person name="Luo Y."/>
            <person name="Hu S."/>
            <person name="Wang D."/>
            <person name="Wang C."/>
            <person name="Pandey M.K."/>
            <person name="Ge S."/>
            <person name="Xu Q."/>
            <person name="Li N."/>
            <person name="Li G."/>
            <person name="Huang Y."/>
            <person name="Saxena R.K."/>
            <person name="Ji Y."/>
            <person name="Li M."/>
            <person name="Yan X."/>
            <person name="He Y."/>
            <person name="Liu Y."/>
            <person name="Wang X."/>
            <person name="Xiang C."/>
            <person name="Varshney R.K."/>
            <person name="Ding H."/>
            <person name="Gao S."/>
            <person name="Zong X."/>
        </authorList>
    </citation>
    <scope>NUCLEOTIDE SEQUENCE [LARGE SCALE GENOMIC DNA]</scope>
    <source>
        <strain evidence="1 2">cv. Zhongwan 6</strain>
    </source>
</reference>
<gene>
    <name evidence="1" type="ORF">KIW84_060388</name>
</gene>
<keyword evidence="2" id="KW-1185">Reference proteome</keyword>
<dbReference type="Proteomes" id="UP001058974">
    <property type="component" value="Chromosome 6"/>
</dbReference>
<dbReference type="Gramene" id="Psat06G0038800-T1">
    <property type="protein sequence ID" value="KAI5393247.1"/>
    <property type="gene ID" value="KIW84_060388"/>
</dbReference>
<dbReference type="AlphaFoldDB" id="A0A9D5A0X8"/>
<organism evidence="1 2">
    <name type="scientific">Pisum sativum</name>
    <name type="common">Garden pea</name>
    <name type="synonym">Lathyrus oleraceus</name>
    <dbReference type="NCBI Taxonomy" id="3888"/>
    <lineage>
        <taxon>Eukaryota</taxon>
        <taxon>Viridiplantae</taxon>
        <taxon>Streptophyta</taxon>
        <taxon>Embryophyta</taxon>
        <taxon>Tracheophyta</taxon>
        <taxon>Spermatophyta</taxon>
        <taxon>Magnoliopsida</taxon>
        <taxon>eudicotyledons</taxon>
        <taxon>Gunneridae</taxon>
        <taxon>Pentapetalae</taxon>
        <taxon>rosids</taxon>
        <taxon>fabids</taxon>
        <taxon>Fabales</taxon>
        <taxon>Fabaceae</taxon>
        <taxon>Papilionoideae</taxon>
        <taxon>50 kb inversion clade</taxon>
        <taxon>NPAAA clade</taxon>
        <taxon>Hologalegina</taxon>
        <taxon>IRL clade</taxon>
        <taxon>Fabeae</taxon>
        <taxon>Lathyrus</taxon>
    </lineage>
</organism>
<feature type="non-terminal residue" evidence="1">
    <location>
        <position position="113"/>
    </location>
</feature>
<sequence>MPNTNLLPNNVISVPSITRNFLSVSKFAKDNKVYFEFYANKCFVKSQESNMIVLEGFLDEYDLYYFNTSNHNSLSLPFNKFPKLYSVVNNTIVITKARDNANIWHHILGHANH</sequence>
<evidence type="ECO:0000313" key="1">
    <source>
        <dbReference type="EMBL" id="KAI5393247.1"/>
    </source>
</evidence>
<name>A0A9D5A0X8_PEA</name>
<protein>
    <submittedName>
        <fullName evidence="1">Uncharacterized protein</fullName>
    </submittedName>
</protein>
<comment type="caution">
    <text evidence="1">The sequence shown here is derived from an EMBL/GenBank/DDBJ whole genome shotgun (WGS) entry which is preliminary data.</text>
</comment>
<accession>A0A9D5A0X8</accession>
<evidence type="ECO:0000313" key="2">
    <source>
        <dbReference type="Proteomes" id="UP001058974"/>
    </source>
</evidence>
<dbReference type="EMBL" id="JAMSHJ010000006">
    <property type="protein sequence ID" value="KAI5393247.1"/>
    <property type="molecule type" value="Genomic_DNA"/>
</dbReference>
<proteinExistence type="predicted"/>